<dbReference type="PANTHER" id="PTHR10859">
    <property type="entry name" value="GLYCOSYL TRANSFERASE"/>
    <property type="match status" value="1"/>
</dbReference>
<evidence type="ECO:0000256" key="2">
    <source>
        <dbReference type="ARBA" id="ARBA00004389"/>
    </source>
</evidence>
<keyword evidence="8 14" id="KW-0812">Transmembrane</keyword>
<evidence type="ECO:0000256" key="10">
    <source>
        <dbReference type="ARBA" id="ARBA00022968"/>
    </source>
</evidence>
<accession>A0ABW5I9L1</accession>
<evidence type="ECO:0000256" key="3">
    <source>
        <dbReference type="ARBA" id="ARBA00004922"/>
    </source>
</evidence>
<evidence type="ECO:0000313" key="18">
    <source>
        <dbReference type="Proteomes" id="UP001597542"/>
    </source>
</evidence>
<reference evidence="18" key="1">
    <citation type="journal article" date="2019" name="Int. J. Syst. Evol. Microbiol.">
        <title>The Global Catalogue of Microorganisms (GCM) 10K type strain sequencing project: providing services to taxonomists for standard genome sequencing and annotation.</title>
        <authorList>
            <consortium name="The Broad Institute Genomics Platform"/>
            <consortium name="The Broad Institute Genome Sequencing Center for Infectious Disease"/>
            <person name="Wu L."/>
            <person name="Ma J."/>
        </authorList>
    </citation>
    <scope>NUCLEOTIDE SEQUENCE [LARGE SCALE GENOMIC DNA]</scope>
    <source>
        <strain evidence="18">CGMCC 4.7638</strain>
    </source>
</reference>
<organism evidence="17 18">
    <name type="scientific">Amycolatopsis albidoflavus</name>
    <dbReference type="NCBI Taxonomy" id="102226"/>
    <lineage>
        <taxon>Bacteria</taxon>
        <taxon>Bacillati</taxon>
        <taxon>Actinomycetota</taxon>
        <taxon>Actinomycetes</taxon>
        <taxon>Pseudonocardiales</taxon>
        <taxon>Pseudonocardiaceae</taxon>
        <taxon>Amycolatopsis</taxon>
    </lineage>
</organism>
<evidence type="ECO:0000256" key="6">
    <source>
        <dbReference type="ARBA" id="ARBA00022676"/>
    </source>
</evidence>
<keyword evidence="6" id="KW-0328">Glycosyltransferase</keyword>
<feature type="domain" description="Glycosyltransferase 2-like" evidence="15">
    <location>
        <begin position="30"/>
        <end position="196"/>
    </location>
</feature>
<feature type="domain" description="GtrA/DPMS transmembrane" evidence="16">
    <location>
        <begin position="293"/>
        <end position="411"/>
    </location>
</feature>
<dbReference type="CDD" id="cd04188">
    <property type="entry name" value="DPG_synthase"/>
    <property type="match status" value="1"/>
</dbReference>
<dbReference type="SUPFAM" id="SSF53448">
    <property type="entry name" value="Nucleotide-diphospho-sugar transferases"/>
    <property type="match status" value="1"/>
</dbReference>
<dbReference type="EMBL" id="JBHUKQ010000016">
    <property type="protein sequence ID" value="MFD2485378.1"/>
    <property type="molecule type" value="Genomic_DNA"/>
</dbReference>
<evidence type="ECO:0000259" key="16">
    <source>
        <dbReference type="Pfam" id="PF04138"/>
    </source>
</evidence>
<evidence type="ECO:0000256" key="9">
    <source>
        <dbReference type="ARBA" id="ARBA00022824"/>
    </source>
</evidence>
<evidence type="ECO:0000256" key="4">
    <source>
        <dbReference type="ARBA" id="ARBA00006739"/>
    </source>
</evidence>
<keyword evidence="9" id="KW-0256">Endoplasmic reticulum</keyword>
<dbReference type="RefSeq" id="WP_344278730.1">
    <property type="nucleotide sequence ID" value="NZ_BAAAHV010000015.1"/>
</dbReference>
<dbReference type="Pfam" id="PF00535">
    <property type="entry name" value="Glycos_transf_2"/>
    <property type="match status" value="1"/>
</dbReference>
<comment type="catalytic activity">
    <reaction evidence="13">
        <text>a di-trans,poly-cis-dolichyl phosphate + UDP-alpha-D-glucose = a di-trans,poly-cis-dolichyl beta-D-glucosyl phosphate + UDP</text>
        <dbReference type="Rhea" id="RHEA:15401"/>
        <dbReference type="Rhea" id="RHEA-COMP:19498"/>
        <dbReference type="Rhea" id="RHEA-COMP:19502"/>
        <dbReference type="ChEBI" id="CHEBI:57525"/>
        <dbReference type="ChEBI" id="CHEBI:57683"/>
        <dbReference type="ChEBI" id="CHEBI:58223"/>
        <dbReference type="ChEBI" id="CHEBI:58885"/>
        <dbReference type="EC" id="2.4.1.117"/>
    </reaction>
    <physiologicalReaction direction="left-to-right" evidence="13">
        <dbReference type="Rhea" id="RHEA:15402"/>
    </physiologicalReaction>
</comment>
<feature type="transmembrane region" description="Helical" evidence="14">
    <location>
        <begin position="385"/>
        <end position="405"/>
    </location>
</feature>
<evidence type="ECO:0000259" key="15">
    <source>
        <dbReference type="Pfam" id="PF00535"/>
    </source>
</evidence>
<dbReference type="InterPro" id="IPR035518">
    <property type="entry name" value="DPG_synthase"/>
</dbReference>
<evidence type="ECO:0000256" key="11">
    <source>
        <dbReference type="ARBA" id="ARBA00022989"/>
    </source>
</evidence>
<dbReference type="InterPro" id="IPR007267">
    <property type="entry name" value="GtrA_DPMS_TM"/>
</dbReference>
<keyword evidence="18" id="KW-1185">Reference proteome</keyword>
<keyword evidence="10" id="KW-0735">Signal-anchor</keyword>
<dbReference type="InterPro" id="IPR001173">
    <property type="entry name" value="Glyco_trans_2-like"/>
</dbReference>
<dbReference type="PANTHER" id="PTHR10859:SF91">
    <property type="entry name" value="DOLICHYL-PHOSPHATE BETA-GLUCOSYLTRANSFERASE"/>
    <property type="match status" value="1"/>
</dbReference>
<evidence type="ECO:0000256" key="12">
    <source>
        <dbReference type="ARBA" id="ARBA00023136"/>
    </source>
</evidence>
<proteinExistence type="inferred from homology"/>
<keyword evidence="7" id="KW-0808">Transferase</keyword>
<sequence length="418" mass="45026">MTSPILTPASEHTVIPAQRSPGATTVAVDVVLPVYNEIVALEPSLRRLHTYLTEEFPFTFRITIADNASTDGTDQLAAELAGQLPNVRAIRLPEKGRGRALRAVWSTSDADVLTYMDIDLSTDLAALLPLVAPLLSGHSDLAIGSRLSRSSRVVRGPKREVISRCYNLILRGTLSAKFSDAQCGFKAIRREVAERLLPLVQDTGWFFDTEMLVLAERAGLRIHEVPVDWVDDPDSRVNIISTALADLRGVARLTKAFLTGALPMTELREALGRDRLAEAVPGTSRGMAAQLIRFGGIGVLSTLAYLLLYGLLRGAVGPFSANLIALLTTAVANTAANRRLTFGIRGRHNRGRQQAEGLIVFGIGLLLTTGALGGLALAVPHAGRPLELGVLVAANLAATVLRFLLFRSWVFHPRRGSA</sequence>
<dbReference type="Pfam" id="PF04138">
    <property type="entry name" value="GtrA_DPMS_TM"/>
    <property type="match status" value="1"/>
</dbReference>
<name>A0ABW5I9L1_9PSEU</name>
<evidence type="ECO:0000256" key="5">
    <source>
        <dbReference type="ARBA" id="ARBA00012583"/>
    </source>
</evidence>
<dbReference type="Gene3D" id="3.90.550.10">
    <property type="entry name" value="Spore Coat Polysaccharide Biosynthesis Protein SpsA, Chain A"/>
    <property type="match status" value="1"/>
</dbReference>
<gene>
    <name evidence="17" type="ORF">ACFSUT_34260</name>
</gene>
<feature type="transmembrane region" description="Helical" evidence="14">
    <location>
        <begin position="357"/>
        <end position="379"/>
    </location>
</feature>
<dbReference type="EC" id="2.4.1.117" evidence="5"/>
<feature type="transmembrane region" description="Helical" evidence="14">
    <location>
        <begin position="318"/>
        <end position="336"/>
    </location>
</feature>
<evidence type="ECO:0000313" key="17">
    <source>
        <dbReference type="EMBL" id="MFD2485378.1"/>
    </source>
</evidence>
<evidence type="ECO:0000256" key="1">
    <source>
        <dbReference type="ARBA" id="ARBA00004141"/>
    </source>
</evidence>
<comment type="similarity">
    <text evidence="4">Belongs to the glycosyltransferase 2 family.</text>
</comment>
<dbReference type="Proteomes" id="UP001597542">
    <property type="component" value="Unassembled WGS sequence"/>
</dbReference>
<keyword evidence="12 14" id="KW-0472">Membrane</keyword>
<evidence type="ECO:0000256" key="8">
    <source>
        <dbReference type="ARBA" id="ARBA00022692"/>
    </source>
</evidence>
<comment type="pathway">
    <text evidence="3">Protein modification; protein glycosylation.</text>
</comment>
<comment type="caution">
    <text evidence="17">The sequence shown here is derived from an EMBL/GenBank/DDBJ whole genome shotgun (WGS) entry which is preliminary data.</text>
</comment>
<comment type="subcellular location">
    <subcellularLocation>
        <location evidence="2">Endoplasmic reticulum membrane</location>
        <topology evidence="2">Single-pass membrane protein</topology>
    </subcellularLocation>
    <subcellularLocation>
        <location evidence="1">Membrane</location>
        <topology evidence="1">Multi-pass membrane protein</topology>
    </subcellularLocation>
</comment>
<keyword evidence="11 14" id="KW-1133">Transmembrane helix</keyword>
<evidence type="ECO:0000256" key="7">
    <source>
        <dbReference type="ARBA" id="ARBA00022679"/>
    </source>
</evidence>
<evidence type="ECO:0000256" key="14">
    <source>
        <dbReference type="SAM" id="Phobius"/>
    </source>
</evidence>
<evidence type="ECO:0000256" key="13">
    <source>
        <dbReference type="ARBA" id="ARBA00045097"/>
    </source>
</evidence>
<protein>
    <recommendedName>
        <fullName evidence="5">dolichyl-phosphate beta-glucosyltransferase</fullName>
        <ecNumber evidence="5">2.4.1.117</ecNumber>
    </recommendedName>
</protein>
<dbReference type="InterPro" id="IPR029044">
    <property type="entry name" value="Nucleotide-diphossugar_trans"/>
</dbReference>